<reference evidence="2 3" key="1">
    <citation type="submission" date="2017-04" db="EMBL/GenBank/DDBJ databases">
        <title>Draft genome sequence of Tuber borchii Vittad., a whitish edible truffle.</title>
        <authorList>
            <consortium name="DOE Joint Genome Institute"/>
            <person name="Murat C."/>
            <person name="Kuo A."/>
            <person name="Barry K.W."/>
            <person name="Clum A."/>
            <person name="Dockter R.B."/>
            <person name="Fauchery L."/>
            <person name="Iotti M."/>
            <person name="Kohler A."/>
            <person name="Labutti K."/>
            <person name="Lindquist E.A."/>
            <person name="Lipzen A."/>
            <person name="Ohm R.A."/>
            <person name="Wang M."/>
            <person name="Grigoriev I.V."/>
            <person name="Zambonelli A."/>
            <person name="Martin F.M."/>
        </authorList>
    </citation>
    <scope>NUCLEOTIDE SEQUENCE [LARGE SCALE GENOMIC DNA]</scope>
    <source>
        <strain evidence="2 3">Tbo3840</strain>
    </source>
</reference>
<keyword evidence="3" id="KW-1185">Reference proteome</keyword>
<dbReference type="AlphaFoldDB" id="A0A2T6ZK52"/>
<evidence type="ECO:0000256" key="1">
    <source>
        <dbReference type="SAM" id="MobiDB-lite"/>
    </source>
</evidence>
<accession>A0A2T6ZK52</accession>
<name>A0A2T6ZK52_TUBBO</name>
<organism evidence="2 3">
    <name type="scientific">Tuber borchii</name>
    <name type="common">White truffle</name>
    <dbReference type="NCBI Taxonomy" id="42251"/>
    <lineage>
        <taxon>Eukaryota</taxon>
        <taxon>Fungi</taxon>
        <taxon>Dikarya</taxon>
        <taxon>Ascomycota</taxon>
        <taxon>Pezizomycotina</taxon>
        <taxon>Pezizomycetes</taxon>
        <taxon>Pezizales</taxon>
        <taxon>Tuberaceae</taxon>
        <taxon>Tuber</taxon>
    </lineage>
</organism>
<protein>
    <submittedName>
        <fullName evidence="2">Uncharacterized protein</fullName>
    </submittedName>
</protein>
<evidence type="ECO:0000313" key="3">
    <source>
        <dbReference type="Proteomes" id="UP000244722"/>
    </source>
</evidence>
<comment type="caution">
    <text evidence="2">The sequence shown here is derived from an EMBL/GenBank/DDBJ whole genome shotgun (WGS) entry which is preliminary data.</text>
</comment>
<feature type="region of interest" description="Disordered" evidence="1">
    <location>
        <begin position="41"/>
        <end position="111"/>
    </location>
</feature>
<dbReference type="OrthoDB" id="5385691at2759"/>
<gene>
    <name evidence="2" type="ORF">B9Z19DRAFT_303577</name>
</gene>
<dbReference type="EMBL" id="NESQ01000210">
    <property type="protein sequence ID" value="PUU75868.1"/>
    <property type="molecule type" value="Genomic_DNA"/>
</dbReference>
<proteinExistence type="predicted"/>
<sequence>MMQNLIFMPAPAHVHPNTNEEIAIEPLPVYEAPPPKYSSVIKEAQSPADMTGLERGEPSGRAEAGNNPPEYSQGGRGDEETVIVRVATDGSHMAAPEGERRRGIFSMTRPF</sequence>
<evidence type="ECO:0000313" key="2">
    <source>
        <dbReference type="EMBL" id="PUU75868.1"/>
    </source>
</evidence>
<dbReference type="Proteomes" id="UP000244722">
    <property type="component" value="Unassembled WGS sequence"/>
</dbReference>